<dbReference type="Gene3D" id="3.90.980.10">
    <property type="entry name" value="DNA primase, catalytic core, N-terminal domain"/>
    <property type="match status" value="1"/>
</dbReference>
<evidence type="ECO:0000256" key="1">
    <source>
        <dbReference type="ARBA" id="ARBA00022478"/>
    </source>
</evidence>
<dbReference type="HAMAP" id="MF_00974">
    <property type="entry name" value="DNA_primase_DnaG"/>
    <property type="match status" value="1"/>
</dbReference>
<keyword evidence="8 12" id="KW-0862">Zinc</keyword>
<dbReference type="InterPro" id="IPR013264">
    <property type="entry name" value="DNAG_N"/>
</dbReference>
<proteinExistence type="inferred from homology"/>
<dbReference type="GO" id="GO:0003899">
    <property type="term" value="F:DNA-directed RNA polymerase activity"/>
    <property type="evidence" value="ECO:0007669"/>
    <property type="project" value="UniProtKB-UniRule"/>
</dbReference>
<dbReference type="PIRSF" id="PIRSF002811">
    <property type="entry name" value="DnaG"/>
    <property type="match status" value="1"/>
</dbReference>
<dbReference type="InterPro" id="IPR030846">
    <property type="entry name" value="DnaG_bac"/>
</dbReference>
<evidence type="ECO:0000256" key="3">
    <source>
        <dbReference type="ARBA" id="ARBA00022679"/>
    </source>
</evidence>
<comment type="function">
    <text evidence="12 13">RNA polymerase that catalyzes the synthesis of short RNA molecules used as primers for DNA polymerase during DNA replication.</text>
</comment>
<evidence type="ECO:0000256" key="7">
    <source>
        <dbReference type="ARBA" id="ARBA00022771"/>
    </source>
</evidence>
<dbReference type="GO" id="GO:0005737">
    <property type="term" value="C:cytoplasm"/>
    <property type="evidence" value="ECO:0007669"/>
    <property type="project" value="TreeGrafter"/>
</dbReference>
<dbReference type="InterPro" id="IPR002694">
    <property type="entry name" value="Znf_CHC2"/>
</dbReference>
<reference evidence="17" key="1">
    <citation type="journal article" date="2009" name="Environ. Microbiol.">
        <title>Contribution of mobile genetic elements to Desulfovibrio vulgaris genome plasticity.</title>
        <authorList>
            <person name="Walker C.B."/>
            <person name="Stolyar S."/>
            <person name="Chivian D."/>
            <person name="Pinel N."/>
            <person name="Gabster J.A."/>
            <person name="Dehal P.S."/>
            <person name="He Z."/>
            <person name="Yang Z.K."/>
            <person name="Yen H.C."/>
            <person name="Zhou J."/>
            <person name="Wall J.D."/>
            <person name="Hazen T.C."/>
            <person name="Arkin A.P."/>
            <person name="Stahl D.A."/>
        </authorList>
    </citation>
    <scope>NUCLEOTIDE SEQUENCE [LARGE SCALE GENOMIC DNA]</scope>
    <source>
        <strain evidence="17">DP4</strain>
    </source>
</reference>
<evidence type="ECO:0000256" key="5">
    <source>
        <dbReference type="ARBA" id="ARBA00022705"/>
    </source>
</evidence>
<comment type="subunit">
    <text evidence="12">Monomer. Interacts with DnaB.</text>
</comment>
<keyword evidence="5 12" id="KW-0235">DNA replication</keyword>
<dbReference type="GO" id="GO:0008270">
    <property type="term" value="F:zinc ion binding"/>
    <property type="evidence" value="ECO:0007669"/>
    <property type="project" value="UniProtKB-UniRule"/>
</dbReference>
<dbReference type="InterPro" id="IPR006295">
    <property type="entry name" value="DNA_primase_DnaG"/>
</dbReference>
<dbReference type="AlphaFoldDB" id="A0A0H3A858"/>
<name>A0A0H3A858_NITV4</name>
<comment type="catalytic activity">
    <reaction evidence="12">
        <text>ssDNA + n NTP = ssDNA/pppN(pN)n-1 hybrid + (n-1) diphosphate.</text>
        <dbReference type="EC" id="2.7.7.101"/>
    </reaction>
</comment>
<dbReference type="KEGG" id="dvl:Dvul_1369"/>
<protein>
    <recommendedName>
        <fullName evidence="12 13">DNA primase</fullName>
        <ecNumber evidence="12">2.7.7.101</ecNumber>
    </recommendedName>
</protein>
<keyword evidence="1 12" id="KW-0240">DNA-directed RNA polymerase</keyword>
<keyword evidence="4 12" id="KW-0548">Nucleotidyltransferase</keyword>
<keyword evidence="3 12" id="KW-0808">Transferase</keyword>
<dbReference type="EMBL" id="CP000527">
    <property type="protein sequence ID" value="ABM28387.1"/>
    <property type="molecule type" value="Genomic_DNA"/>
</dbReference>
<comment type="domain">
    <text evidence="12">Contains an N-terminal zinc-binding domain, a central core domain that contains the primase activity, and a C-terminal DnaB-binding domain.</text>
</comment>
<dbReference type="SMART" id="SM00400">
    <property type="entry name" value="ZnF_CHCC"/>
    <property type="match status" value="1"/>
</dbReference>
<dbReference type="Pfam" id="PF13155">
    <property type="entry name" value="Toprim_2"/>
    <property type="match status" value="1"/>
</dbReference>
<evidence type="ECO:0000313" key="16">
    <source>
        <dbReference type="EMBL" id="ABM28387.1"/>
    </source>
</evidence>
<dbReference type="Gene3D" id="3.40.1360.10">
    <property type="match status" value="1"/>
</dbReference>
<dbReference type="HOGENOM" id="CLU_013501_3_1_7"/>
<dbReference type="Gene3D" id="3.90.580.10">
    <property type="entry name" value="Zinc finger, CHC2-type domain"/>
    <property type="match status" value="1"/>
</dbReference>
<dbReference type="SUPFAM" id="SSF57783">
    <property type="entry name" value="Zinc beta-ribbon"/>
    <property type="match status" value="1"/>
</dbReference>
<dbReference type="EC" id="2.7.7.101" evidence="12"/>
<feature type="domain" description="Toprim" evidence="15">
    <location>
        <begin position="259"/>
        <end position="342"/>
    </location>
</feature>
<evidence type="ECO:0000256" key="10">
    <source>
        <dbReference type="ARBA" id="ARBA00023125"/>
    </source>
</evidence>
<dbReference type="InterPro" id="IPR034151">
    <property type="entry name" value="TOPRIM_DnaG_bac"/>
</dbReference>
<keyword evidence="9" id="KW-0460">Magnesium</keyword>
<evidence type="ECO:0000256" key="2">
    <source>
        <dbReference type="ARBA" id="ARBA00022515"/>
    </source>
</evidence>
<dbReference type="Proteomes" id="UP000009173">
    <property type="component" value="Chromosome"/>
</dbReference>
<dbReference type="PANTHER" id="PTHR30313:SF2">
    <property type="entry name" value="DNA PRIMASE"/>
    <property type="match status" value="1"/>
</dbReference>
<comment type="cofactor">
    <cofactor evidence="12 13 14">
        <name>Zn(2+)</name>
        <dbReference type="ChEBI" id="CHEBI:29105"/>
    </cofactor>
    <text evidence="12 13 14">Binds 1 zinc ion per monomer.</text>
</comment>
<dbReference type="SMART" id="SM00493">
    <property type="entry name" value="TOPRIM"/>
    <property type="match status" value="1"/>
</dbReference>
<dbReference type="Pfam" id="PF08275">
    <property type="entry name" value="DNAG_N"/>
    <property type="match status" value="1"/>
</dbReference>
<feature type="zinc finger region" description="CHC2-type" evidence="12 14">
    <location>
        <begin position="39"/>
        <end position="63"/>
    </location>
</feature>
<keyword evidence="2 12" id="KW-0639">Primosome</keyword>
<dbReference type="NCBIfam" id="TIGR01391">
    <property type="entry name" value="dnaG"/>
    <property type="match status" value="1"/>
</dbReference>
<dbReference type="InterPro" id="IPR036977">
    <property type="entry name" value="DNA_primase_Znf_CHC2"/>
</dbReference>
<keyword evidence="6 12" id="KW-0479">Metal-binding</keyword>
<dbReference type="PROSITE" id="PS50880">
    <property type="entry name" value="TOPRIM"/>
    <property type="match status" value="1"/>
</dbReference>
<keyword evidence="10 12" id="KW-0238">DNA-binding</keyword>
<dbReference type="GO" id="GO:0000428">
    <property type="term" value="C:DNA-directed RNA polymerase complex"/>
    <property type="evidence" value="ECO:0007669"/>
    <property type="project" value="UniProtKB-KW"/>
</dbReference>
<gene>
    <name evidence="12" type="primary">dnaG</name>
    <name evidence="16" type="ordered locus">Dvul_1369</name>
</gene>
<organism evidence="16 17">
    <name type="scientific">Nitratidesulfovibrio vulgaris (strain DP4)</name>
    <name type="common">Desulfovibrio vulgaris</name>
    <dbReference type="NCBI Taxonomy" id="391774"/>
    <lineage>
        <taxon>Bacteria</taxon>
        <taxon>Pseudomonadati</taxon>
        <taxon>Thermodesulfobacteriota</taxon>
        <taxon>Desulfovibrionia</taxon>
        <taxon>Desulfovibrionales</taxon>
        <taxon>Desulfovibrionaceae</taxon>
        <taxon>Nitratidesulfovibrio</taxon>
    </lineage>
</organism>
<dbReference type="InterPro" id="IPR050219">
    <property type="entry name" value="DnaG_primase"/>
</dbReference>
<dbReference type="Pfam" id="PF01807">
    <property type="entry name" value="Zn_ribbon_DnaG"/>
    <property type="match status" value="1"/>
</dbReference>
<evidence type="ECO:0000256" key="8">
    <source>
        <dbReference type="ARBA" id="ARBA00022833"/>
    </source>
</evidence>
<dbReference type="RefSeq" id="WP_010939077.1">
    <property type="nucleotide sequence ID" value="NC_008751.1"/>
</dbReference>
<dbReference type="PANTHER" id="PTHR30313">
    <property type="entry name" value="DNA PRIMASE"/>
    <property type="match status" value="1"/>
</dbReference>
<evidence type="ECO:0000256" key="11">
    <source>
        <dbReference type="ARBA" id="ARBA00023163"/>
    </source>
</evidence>
<dbReference type="InterPro" id="IPR006171">
    <property type="entry name" value="TOPRIM_dom"/>
</dbReference>
<dbReference type="SMR" id="A0A0H3A858"/>
<evidence type="ECO:0000256" key="6">
    <source>
        <dbReference type="ARBA" id="ARBA00022723"/>
    </source>
</evidence>
<evidence type="ECO:0000313" key="17">
    <source>
        <dbReference type="Proteomes" id="UP000009173"/>
    </source>
</evidence>
<accession>A0A0H3A858</accession>
<dbReference type="InterPro" id="IPR037068">
    <property type="entry name" value="DNA_primase_core_N_sf"/>
</dbReference>
<comment type="similarity">
    <text evidence="12 13">Belongs to the DnaG primase family.</text>
</comment>
<dbReference type="GO" id="GO:1990077">
    <property type="term" value="C:primosome complex"/>
    <property type="evidence" value="ECO:0007669"/>
    <property type="project" value="UniProtKB-KW"/>
</dbReference>
<evidence type="ECO:0000256" key="14">
    <source>
        <dbReference type="PIRSR" id="PIRSR002811-1"/>
    </source>
</evidence>
<evidence type="ECO:0000256" key="4">
    <source>
        <dbReference type="ARBA" id="ARBA00022695"/>
    </source>
</evidence>
<dbReference type="GO" id="GO:0003677">
    <property type="term" value="F:DNA binding"/>
    <property type="evidence" value="ECO:0007669"/>
    <property type="project" value="UniProtKB-KW"/>
</dbReference>
<evidence type="ECO:0000256" key="12">
    <source>
        <dbReference type="HAMAP-Rule" id="MF_00974"/>
    </source>
</evidence>
<evidence type="ECO:0000256" key="9">
    <source>
        <dbReference type="ARBA" id="ARBA00022842"/>
    </source>
</evidence>
<keyword evidence="7 12" id="KW-0863">Zinc-finger</keyword>
<evidence type="ECO:0000259" key="15">
    <source>
        <dbReference type="PROSITE" id="PS50880"/>
    </source>
</evidence>
<evidence type="ECO:0000256" key="13">
    <source>
        <dbReference type="PIRNR" id="PIRNR002811"/>
    </source>
</evidence>
<dbReference type="SUPFAM" id="SSF56731">
    <property type="entry name" value="DNA primase core"/>
    <property type="match status" value="1"/>
</dbReference>
<keyword evidence="11 12" id="KW-0804">Transcription</keyword>
<dbReference type="CDD" id="cd03364">
    <property type="entry name" value="TOPRIM_DnaG_primases"/>
    <property type="match status" value="1"/>
</dbReference>
<dbReference type="GO" id="GO:0006269">
    <property type="term" value="P:DNA replication, synthesis of primer"/>
    <property type="evidence" value="ECO:0007669"/>
    <property type="project" value="UniProtKB-UniRule"/>
</dbReference>
<sequence>MKRRDGSVVQAIKSRLNLVDIARRYVELRRAGGRWMAPCPFHQETKPSFSINEEEGFFYCFGCQASGDLFDFYGRINGLDFRETLEQLAEEAGVALDDWKPDPRAQQEQSLRRQCLRMYDVARAHFVGNLAKREGQECRDYMQRRAIAPEIIESFELGWSLREWQSLADTLRRAGFAQGLAVKAGLLATSDSGRAYDRFRGRLIFPIKSLAGQVIAFGGRIIAEDDQAKYINSSDSPIYKKGDHLYGLYQARRAISQHKVAMLTEGYMDVLTLHQFGYNNAVGVLGTALTPEQVKRLSGFCSTVELLFDGDNAGRKAALRSCEMLLVRGMRCKVVLLPQGEDIDSLLHGAGRDAFESIRNEAPDGLDFCMRSLAAQAPRDMLDWTKGFLAQVEQPELLSYYITRLAGGLGLNEAELRDSLAERVKAHAAAPAKKPVARGHASRDREIMTFAVRYPHCLPQLQEAGADLVLGTEWARTLWDKIERHGAEEVVDHLSEREKTFWIRCRTGEVPPLDNEEGELAAVRHMLADMQLKVQSASCMAALRQQMGGVSDPAADIELLRALQETLGRSHE</sequence>